<accession>A0A5P1RFV3</accession>
<dbReference type="OrthoDB" id="9802426at2"/>
<dbReference type="GO" id="GO:0005737">
    <property type="term" value="C:cytoplasm"/>
    <property type="evidence" value="ECO:0007669"/>
    <property type="project" value="UniProtKB-SubCell"/>
</dbReference>
<dbReference type="InterPro" id="IPR051271">
    <property type="entry name" value="2C-system_Tx_regulators"/>
</dbReference>
<evidence type="ECO:0000256" key="7">
    <source>
        <dbReference type="ARBA" id="ARBA00023159"/>
    </source>
</evidence>
<dbReference type="PIRSF" id="PIRSF006171">
    <property type="entry name" value="RR_citrat_malat"/>
    <property type="match status" value="1"/>
</dbReference>
<organism evidence="12 13">
    <name type="scientific">Neptunomonas concharum</name>
    <dbReference type="NCBI Taxonomy" id="1031538"/>
    <lineage>
        <taxon>Bacteria</taxon>
        <taxon>Pseudomonadati</taxon>
        <taxon>Pseudomonadota</taxon>
        <taxon>Gammaproteobacteria</taxon>
        <taxon>Oceanospirillales</taxon>
        <taxon>Oceanospirillaceae</taxon>
        <taxon>Neptunomonas</taxon>
    </lineage>
</organism>
<evidence type="ECO:0000256" key="10">
    <source>
        <dbReference type="PROSITE-ProRule" id="PRU00169"/>
    </source>
</evidence>
<evidence type="ECO:0000256" key="1">
    <source>
        <dbReference type="ARBA" id="ARBA00004496"/>
    </source>
</evidence>
<reference evidence="12 13" key="1">
    <citation type="journal article" date="2019" name="Biochem. Eng. J.">
        <title>Metabolic engineering of the marine bacteria Neptunomonas concharum for the production of acetoin and meso-2,3-butanediol from acetate.</title>
        <authorList>
            <person name="Li W."/>
            <person name="Pu N."/>
            <person name="Liu C.-X."/>
            <person name="Yuan Q.-P."/>
            <person name="Li Z.-J."/>
        </authorList>
    </citation>
    <scope>NUCLEOTIDE SEQUENCE [LARGE SCALE GENOMIC DNA]</scope>
    <source>
        <strain evidence="12 13">JCM17730</strain>
    </source>
</reference>
<gene>
    <name evidence="12" type="ORF">F0U83_15935</name>
</gene>
<keyword evidence="6 9" id="KW-0238">DNA-binding</keyword>
<evidence type="ECO:0000256" key="3">
    <source>
        <dbReference type="ARBA" id="ARBA00022553"/>
    </source>
</evidence>
<dbReference type="GO" id="GO:0000156">
    <property type="term" value="F:phosphorelay response regulator activity"/>
    <property type="evidence" value="ECO:0007669"/>
    <property type="project" value="TreeGrafter"/>
</dbReference>
<protein>
    <recommendedName>
        <fullName evidence="9">Transcriptional regulatory protein</fullName>
    </recommendedName>
</protein>
<dbReference type="EMBL" id="CP043869">
    <property type="protein sequence ID" value="QEQ98081.1"/>
    <property type="molecule type" value="Genomic_DNA"/>
</dbReference>
<dbReference type="InterPro" id="IPR024187">
    <property type="entry name" value="Sig_transdc_resp-reg_cit/mal"/>
</dbReference>
<keyword evidence="5 9" id="KW-0805">Transcription regulation</keyword>
<dbReference type="InterPro" id="IPR048714">
    <property type="entry name" value="DpiA-like_HTH"/>
</dbReference>
<evidence type="ECO:0000256" key="5">
    <source>
        <dbReference type="ARBA" id="ARBA00023015"/>
    </source>
</evidence>
<dbReference type="Pfam" id="PF00072">
    <property type="entry name" value="Response_reg"/>
    <property type="match status" value="1"/>
</dbReference>
<keyword evidence="8 9" id="KW-0804">Transcription</keyword>
<dbReference type="InterPro" id="IPR011006">
    <property type="entry name" value="CheY-like_superfamily"/>
</dbReference>
<evidence type="ECO:0000256" key="9">
    <source>
        <dbReference type="PIRNR" id="PIRNR006171"/>
    </source>
</evidence>
<dbReference type="SUPFAM" id="SSF52172">
    <property type="entry name" value="CheY-like"/>
    <property type="match status" value="1"/>
</dbReference>
<dbReference type="SMART" id="SM00448">
    <property type="entry name" value="REC"/>
    <property type="match status" value="1"/>
</dbReference>
<comment type="subcellular location">
    <subcellularLocation>
        <location evidence="1 9">Cytoplasm</location>
    </subcellularLocation>
</comment>
<feature type="domain" description="Response regulatory" evidence="11">
    <location>
        <begin position="5"/>
        <end position="121"/>
    </location>
</feature>
<dbReference type="PANTHER" id="PTHR45526:SF1">
    <property type="entry name" value="TRANSCRIPTIONAL REGULATORY PROTEIN DCUR-RELATED"/>
    <property type="match status" value="1"/>
</dbReference>
<sequence>MKTINVVIIEDDPRIAEIQHRFVERIENFQVVGIAHSTRDAQDLTELLQPDLLLLDIHFPEGNGLDFLRQIRAEHNKADVILITAAKEVSTLTEAMHCGVFDYILKPLIFERLQQTLLTYYNHRLKLEELQTLNQQDVDHLIPKGGQASLEPAPTRLPKGIDGLTLSKVREHFLQNPSEHINAEEMGDAIGTSRTTARRYLEYLVTEGEISADVSYGGVGRPERRYQAKYK</sequence>
<evidence type="ECO:0000313" key="12">
    <source>
        <dbReference type="EMBL" id="QEQ98081.1"/>
    </source>
</evidence>
<dbReference type="Gene3D" id="3.40.50.2300">
    <property type="match status" value="1"/>
</dbReference>
<keyword evidence="7 9" id="KW-0010">Activator</keyword>
<dbReference type="PROSITE" id="PS50110">
    <property type="entry name" value="RESPONSE_REGULATORY"/>
    <property type="match status" value="1"/>
</dbReference>
<evidence type="ECO:0000259" key="11">
    <source>
        <dbReference type="PROSITE" id="PS50110"/>
    </source>
</evidence>
<evidence type="ECO:0000313" key="13">
    <source>
        <dbReference type="Proteomes" id="UP000324760"/>
    </source>
</evidence>
<keyword evidence="3 10" id="KW-0597">Phosphoprotein</keyword>
<feature type="modified residue" description="4-aspartylphosphate" evidence="10">
    <location>
        <position position="56"/>
    </location>
</feature>
<dbReference type="RefSeq" id="WP_138988101.1">
    <property type="nucleotide sequence ID" value="NZ_CP043869.1"/>
</dbReference>
<evidence type="ECO:0000256" key="8">
    <source>
        <dbReference type="ARBA" id="ARBA00023163"/>
    </source>
</evidence>
<dbReference type="Pfam" id="PF20714">
    <property type="entry name" value="HTH_64"/>
    <property type="match status" value="1"/>
</dbReference>
<dbReference type="PANTHER" id="PTHR45526">
    <property type="entry name" value="TRANSCRIPTIONAL REGULATORY PROTEIN DPIA"/>
    <property type="match status" value="1"/>
</dbReference>
<dbReference type="KEGG" id="ncu:F0U83_15935"/>
<evidence type="ECO:0000256" key="4">
    <source>
        <dbReference type="ARBA" id="ARBA00023012"/>
    </source>
</evidence>
<keyword evidence="2 9" id="KW-0963">Cytoplasm</keyword>
<evidence type="ECO:0000256" key="2">
    <source>
        <dbReference type="ARBA" id="ARBA00022490"/>
    </source>
</evidence>
<dbReference type="InterPro" id="IPR001789">
    <property type="entry name" value="Sig_transdc_resp-reg_receiver"/>
</dbReference>
<dbReference type="Proteomes" id="UP000324760">
    <property type="component" value="Chromosome"/>
</dbReference>
<keyword evidence="13" id="KW-1185">Reference proteome</keyword>
<dbReference type="GO" id="GO:0003677">
    <property type="term" value="F:DNA binding"/>
    <property type="evidence" value="ECO:0007669"/>
    <property type="project" value="UniProtKB-KW"/>
</dbReference>
<dbReference type="GO" id="GO:0003700">
    <property type="term" value="F:DNA-binding transcription factor activity"/>
    <property type="evidence" value="ECO:0007669"/>
    <property type="project" value="InterPro"/>
</dbReference>
<proteinExistence type="predicted"/>
<evidence type="ECO:0000256" key="6">
    <source>
        <dbReference type="ARBA" id="ARBA00023125"/>
    </source>
</evidence>
<name>A0A5P1RFV3_9GAMM</name>
<keyword evidence="4 9" id="KW-0902">Two-component regulatory system</keyword>
<dbReference type="AlphaFoldDB" id="A0A5P1RFV3"/>